<protein>
    <submittedName>
        <fullName evidence="1">Uncharacterized protein</fullName>
    </submittedName>
</protein>
<accession>A0A378JK69</accession>
<name>A0A378JK69_9GAMM</name>
<evidence type="ECO:0000313" key="1">
    <source>
        <dbReference type="EMBL" id="STX51564.1"/>
    </source>
</evidence>
<reference evidence="1 2" key="1">
    <citation type="submission" date="2018-06" db="EMBL/GenBank/DDBJ databases">
        <authorList>
            <consortium name="Pathogen Informatics"/>
            <person name="Doyle S."/>
        </authorList>
    </citation>
    <scope>NUCLEOTIDE SEQUENCE [LARGE SCALE GENOMIC DNA]</scope>
    <source>
        <strain evidence="1 2">NCTC13316</strain>
    </source>
</reference>
<dbReference type="AlphaFoldDB" id="A0A378JK69"/>
<dbReference type="EMBL" id="UGOD01000001">
    <property type="protein sequence ID" value="STX51564.1"/>
    <property type="molecule type" value="Genomic_DNA"/>
</dbReference>
<keyword evidence="2" id="KW-1185">Reference proteome</keyword>
<sequence>MFSSHNAEVSSSNLSITTIKSINYEFSPTSKLTLFAKVEHYLYKLKYIKLIVKKFLLIK</sequence>
<evidence type="ECO:0000313" key="2">
    <source>
        <dbReference type="Proteomes" id="UP000254794"/>
    </source>
</evidence>
<gene>
    <name evidence="1" type="ORF">NCTC13316_01660</name>
</gene>
<dbReference type="Proteomes" id="UP000254794">
    <property type="component" value="Unassembled WGS sequence"/>
</dbReference>
<organism evidence="1 2">
    <name type="scientific">Legionella busanensis</name>
    <dbReference type="NCBI Taxonomy" id="190655"/>
    <lineage>
        <taxon>Bacteria</taxon>
        <taxon>Pseudomonadati</taxon>
        <taxon>Pseudomonadota</taxon>
        <taxon>Gammaproteobacteria</taxon>
        <taxon>Legionellales</taxon>
        <taxon>Legionellaceae</taxon>
        <taxon>Legionella</taxon>
    </lineage>
</organism>
<proteinExistence type="predicted"/>